<reference evidence="2" key="1">
    <citation type="submission" date="2021-06" db="EMBL/GenBank/DDBJ databases">
        <title>Comparative genomics, transcriptomics and evolutionary studies reveal genomic signatures of adaptation to plant cell wall in hemibiotrophic fungi.</title>
        <authorList>
            <consortium name="DOE Joint Genome Institute"/>
            <person name="Baroncelli R."/>
            <person name="Diaz J.F."/>
            <person name="Benocci T."/>
            <person name="Peng M."/>
            <person name="Battaglia E."/>
            <person name="Haridas S."/>
            <person name="Andreopoulos W."/>
            <person name="Labutti K."/>
            <person name="Pangilinan J."/>
            <person name="Floch G.L."/>
            <person name="Makela M.R."/>
            <person name="Henrissat B."/>
            <person name="Grigoriev I.V."/>
            <person name="Crouch J.A."/>
            <person name="De Vries R.P."/>
            <person name="Sukno S.A."/>
            <person name="Thon M.R."/>
        </authorList>
    </citation>
    <scope>NUCLEOTIDE SEQUENCE</scope>
    <source>
        <strain evidence="2">CBS 102054</strain>
    </source>
</reference>
<feature type="domain" description="Heterokaryon incompatibility" evidence="1">
    <location>
        <begin position="71"/>
        <end position="123"/>
    </location>
</feature>
<evidence type="ECO:0000313" key="3">
    <source>
        <dbReference type="Proteomes" id="UP001243989"/>
    </source>
</evidence>
<dbReference type="RefSeq" id="XP_060444512.1">
    <property type="nucleotide sequence ID" value="XM_060584614.1"/>
</dbReference>
<evidence type="ECO:0000259" key="1">
    <source>
        <dbReference type="Pfam" id="PF06985"/>
    </source>
</evidence>
<dbReference type="GeneID" id="85469476"/>
<proteinExistence type="predicted"/>
<dbReference type="PANTHER" id="PTHR33112">
    <property type="entry name" value="DOMAIN PROTEIN, PUTATIVE-RELATED"/>
    <property type="match status" value="1"/>
</dbReference>
<name>A0AAJ0EGF5_9PEZI</name>
<dbReference type="EMBL" id="JAHMHQ010000012">
    <property type="protein sequence ID" value="KAK1635905.1"/>
    <property type="molecule type" value="Genomic_DNA"/>
</dbReference>
<dbReference type="Proteomes" id="UP001243989">
    <property type="component" value="Unassembled WGS sequence"/>
</dbReference>
<organism evidence="2 3">
    <name type="scientific">Colletotrichum phormii</name>
    <dbReference type="NCBI Taxonomy" id="359342"/>
    <lineage>
        <taxon>Eukaryota</taxon>
        <taxon>Fungi</taxon>
        <taxon>Dikarya</taxon>
        <taxon>Ascomycota</taxon>
        <taxon>Pezizomycotina</taxon>
        <taxon>Sordariomycetes</taxon>
        <taxon>Hypocreomycetidae</taxon>
        <taxon>Glomerellales</taxon>
        <taxon>Glomerellaceae</taxon>
        <taxon>Colletotrichum</taxon>
        <taxon>Colletotrichum acutatum species complex</taxon>
    </lineage>
</organism>
<dbReference type="InterPro" id="IPR010730">
    <property type="entry name" value="HET"/>
</dbReference>
<gene>
    <name evidence="2" type="ORF">BDP81DRAFT_321474</name>
</gene>
<accession>A0AAJ0EGF5</accession>
<comment type="caution">
    <text evidence="2">The sequence shown here is derived from an EMBL/GenBank/DDBJ whole genome shotgun (WGS) entry which is preliminary data.</text>
</comment>
<dbReference type="Pfam" id="PF06985">
    <property type="entry name" value="HET"/>
    <property type="match status" value="1"/>
</dbReference>
<protein>
    <recommendedName>
        <fullName evidence="1">Heterokaryon incompatibility domain-containing protein</fullName>
    </recommendedName>
</protein>
<dbReference type="AlphaFoldDB" id="A0AAJ0EGF5"/>
<sequence length="123" mass="13742">MQKIAAHLPESTSSETTIRTIKGWLDECSSSHTCSHKNGKHAHQQQASPKRLLQISNDTVVLQENTGQQRYACLSYCWGDSAQITKTTGENIEDHQRNIPLNQLNATFRDAITVCRSLGVSYL</sequence>
<evidence type="ECO:0000313" key="2">
    <source>
        <dbReference type="EMBL" id="KAK1635905.1"/>
    </source>
</evidence>
<keyword evidence="3" id="KW-1185">Reference proteome</keyword>
<dbReference type="PANTHER" id="PTHR33112:SF16">
    <property type="entry name" value="HETEROKARYON INCOMPATIBILITY DOMAIN-CONTAINING PROTEIN"/>
    <property type="match status" value="1"/>
</dbReference>